<evidence type="ECO:0000313" key="3">
    <source>
        <dbReference type="Proteomes" id="UP000266669"/>
    </source>
</evidence>
<dbReference type="Proteomes" id="UP000266669">
    <property type="component" value="Unassembled WGS sequence"/>
</dbReference>
<evidence type="ECO:0000256" key="1">
    <source>
        <dbReference type="SAM" id="Phobius"/>
    </source>
</evidence>
<evidence type="ECO:0000313" key="2">
    <source>
        <dbReference type="EMBL" id="RHX86510.1"/>
    </source>
</evidence>
<dbReference type="EMBL" id="QHCS01000002">
    <property type="protein sequence ID" value="RHX86510.1"/>
    <property type="molecule type" value="Genomic_DNA"/>
</dbReference>
<protein>
    <recommendedName>
        <fullName evidence="4">Glycosyltransferase RgtA/B/C/D-like domain-containing protein</fullName>
    </recommendedName>
</protein>
<comment type="caution">
    <text evidence="2">The sequence shown here is derived from an EMBL/GenBank/DDBJ whole genome shotgun (WGS) entry which is preliminary data.</text>
</comment>
<dbReference type="RefSeq" id="WP_118982090.1">
    <property type="nucleotide sequence ID" value="NZ_QHCS01000002.1"/>
</dbReference>
<evidence type="ECO:0008006" key="4">
    <source>
        <dbReference type="Google" id="ProtNLM"/>
    </source>
</evidence>
<accession>A0A8B3CQQ9</accession>
<feature type="transmembrane region" description="Helical" evidence="1">
    <location>
        <begin position="294"/>
        <end position="312"/>
    </location>
</feature>
<name>A0A8B3CQQ9_9LEPT</name>
<keyword evidence="1" id="KW-0472">Membrane</keyword>
<sequence length="569" mass="66579">MKRILYFTFSILLILLGILSAYQMRWISDDAFISLRYAKNLADGKGLVFNVGERVEGYTNFLWTLLLTFPHLTKTIDPVSVTYTLGILSFLGTCIYLLLWNLKERTQTSLIPFALTCFVSMHHNRVFATGGLETSLHGFLLIASSYHLLSPHQRVTYQGWTIAIILSALACLNRPDGLLFHGLAGIYMGATFLQDKGASLRKDWYRRKEFLILFFVYFIPALFYIWKLEYYGNLLPNTFYAKSGGSVYLEQGFVYFFLFLKMYYALVPIIAFSVYLFFRKFQEFVRSKSEQKSLDWILLFVFPFLYAGYYTWIGGDFMFARFYLPILPVLFVWVERGIPNVPSADFVAMRFRKGVTFLIPLLLLLRFDFYKGTPIPILQDIADENQIYKRETTERTKSFFSPWKEVFETNNVKVAFAGSEAILVYYLNPALAIETEAGLTDPFIARLVSQRRGRIGHEKSTPQSYLKNRGVELLLFTNARNQTNEYDALTIPDLGITWKILRYSPDMMKELRKIPSLNFVDFEEHLDRYKEKFKNLSPALRKEKYLELEEYYFANAKDKNRQKWYRKNL</sequence>
<reference evidence="3" key="1">
    <citation type="submission" date="2018-05" db="EMBL/GenBank/DDBJ databases">
        <title>Leptospira yasudae sp. nov. and Leptospira stimsonii sp. nov., two pathogenic species of the genus Leptospira isolated from environmental sources.</title>
        <authorList>
            <person name="Casanovas-Massana A."/>
            <person name="Hamond C."/>
            <person name="Santos L.A."/>
            <person name="Hacker K.P."/>
            <person name="Balassiano I."/>
            <person name="Medeiros M.A."/>
            <person name="Reis M.G."/>
            <person name="Ko A.I."/>
            <person name="Wunder E.A."/>
        </authorList>
    </citation>
    <scope>NUCLEOTIDE SEQUENCE [LARGE SCALE GENOMIC DNA]</scope>
    <source>
        <strain evidence="3">AMB6-RJ</strain>
    </source>
</reference>
<keyword evidence="1" id="KW-0812">Transmembrane</keyword>
<feature type="transmembrane region" description="Helical" evidence="1">
    <location>
        <begin position="80"/>
        <end position="99"/>
    </location>
</feature>
<feature type="transmembrane region" description="Helical" evidence="1">
    <location>
        <begin position="210"/>
        <end position="226"/>
    </location>
</feature>
<proteinExistence type="predicted"/>
<dbReference type="AlphaFoldDB" id="A0A8B3CQQ9"/>
<organism evidence="2 3">
    <name type="scientific">Leptospira stimsonii</name>
    <dbReference type="NCBI Taxonomy" id="2202203"/>
    <lineage>
        <taxon>Bacteria</taxon>
        <taxon>Pseudomonadati</taxon>
        <taxon>Spirochaetota</taxon>
        <taxon>Spirochaetia</taxon>
        <taxon>Leptospirales</taxon>
        <taxon>Leptospiraceae</taxon>
        <taxon>Leptospira</taxon>
    </lineage>
</organism>
<gene>
    <name evidence="2" type="ORF">DLM78_11945</name>
</gene>
<keyword evidence="1" id="KW-1133">Transmembrane helix</keyword>
<feature type="transmembrane region" description="Helical" evidence="1">
    <location>
        <begin position="253"/>
        <end position="278"/>
    </location>
</feature>